<protein>
    <submittedName>
        <fullName evidence="1">N-formylglutamate amidohydrolase</fullName>
    </submittedName>
</protein>
<dbReference type="Proteomes" id="UP000292859">
    <property type="component" value="Unassembled WGS sequence"/>
</dbReference>
<accession>A0ABY1YKD8</accession>
<evidence type="ECO:0000313" key="2">
    <source>
        <dbReference type="Proteomes" id="UP000292859"/>
    </source>
</evidence>
<comment type="caution">
    <text evidence="1">The sequence shown here is derived from an EMBL/GenBank/DDBJ whole genome shotgun (WGS) entry which is preliminary data.</text>
</comment>
<dbReference type="SUPFAM" id="SSF53187">
    <property type="entry name" value="Zn-dependent exopeptidases"/>
    <property type="match status" value="1"/>
</dbReference>
<evidence type="ECO:0000313" key="1">
    <source>
        <dbReference type="EMBL" id="TBN51578.1"/>
    </source>
</evidence>
<dbReference type="InterPro" id="IPR007709">
    <property type="entry name" value="N-FG_amidohydro"/>
</dbReference>
<reference evidence="1 2" key="1">
    <citation type="submission" date="2019-02" db="EMBL/GenBank/DDBJ databases">
        <authorList>
            <person name="Zhang G."/>
        </authorList>
    </citation>
    <scope>NUCLEOTIDE SEQUENCE [LARGE SCALE GENOMIC DNA]</scope>
    <source>
        <strain evidence="1 2">CMB17</strain>
    </source>
</reference>
<organism evidence="1 2">
    <name type="scientific">Paracoccus sediminis</name>
    <dbReference type="NCBI Taxonomy" id="1214787"/>
    <lineage>
        <taxon>Bacteria</taxon>
        <taxon>Pseudomonadati</taxon>
        <taxon>Pseudomonadota</taxon>
        <taxon>Alphaproteobacteria</taxon>
        <taxon>Rhodobacterales</taxon>
        <taxon>Paracoccaceae</taxon>
        <taxon>Paracoccus</taxon>
    </lineage>
</organism>
<dbReference type="EMBL" id="SIRL01000003">
    <property type="protein sequence ID" value="TBN51578.1"/>
    <property type="molecule type" value="Genomic_DNA"/>
</dbReference>
<name>A0ABY1YKD8_9RHOB</name>
<keyword evidence="2" id="KW-1185">Reference proteome</keyword>
<proteinExistence type="predicted"/>
<dbReference type="Gene3D" id="3.40.630.40">
    <property type="entry name" value="Zn-dependent exopeptidases"/>
    <property type="match status" value="1"/>
</dbReference>
<sequence>MVREETACRDPILTEPDLPVLIQRPDHWVSGVIFGSPHSGCVYPDWFLQGTRLPPETLRSSEDAFVDRLIAGAPALGAVTIRAQVPRAIVDLNRAPDEIDPLIVRGVPRHPLNQRTLAGLGVIPRVVSQGRAILERPIERAEAERRIGAYWRPYHQALSGLIAEARARFGQAILIDMHSMPHDALSHLHGPRPDMVLGNRHGLSSAARVSDAIVAAIEAEGWRIRRNSPFAGAYICSAYGRPSHNVHVVQLEIDRSLYMDEKTIMPHAGFGNFAARFESVIRKLAVLDADGPANAGIAAQ</sequence>
<dbReference type="Pfam" id="PF05013">
    <property type="entry name" value="FGase"/>
    <property type="match status" value="1"/>
</dbReference>
<gene>
    <name evidence="1" type="ORF">EYF88_07265</name>
</gene>